<keyword evidence="2" id="KW-0456">Lyase</keyword>
<dbReference type="Proteomes" id="UP000485484">
    <property type="component" value="Unassembled WGS sequence"/>
</dbReference>
<accession>A0A1V5MKZ4</accession>
<sequence length="254" mass="28523">MTNQVALQLYTLRNELKTPEDISRTLAEVARIGYRAVQVSGVGPIEPAAMKKILERENLTACSSHIPYQRLVGETEKVIEEARFLDQDSVACPQLPGELRTSAAGFRQAARELSEAGKAFQQAGLVLLYHNHALEFERFEGRTGYQILVEESDPRFLQMEIDTYWVAFAGADPVDWCRKLAGRMHLVHFKDMGIQAGKQFMAEVGEGNLNWPAILTACRDGGVRWYAVEQDTCPRPPLESARISLENLKRMGLE</sequence>
<dbReference type="InterPro" id="IPR036237">
    <property type="entry name" value="Xyl_isomerase-like_sf"/>
</dbReference>
<gene>
    <name evidence="2" type="primary">iolE_1</name>
    <name evidence="2" type="ORF">BWY73_00038</name>
</gene>
<dbReference type="EMBL" id="MWAK01000003">
    <property type="protein sequence ID" value="OPZ93894.1"/>
    <property type="molecule type" value="Genomic_DNA"/>
</dbReference>
<dbReference type="PANTHER" id="PTHR12110">
    <property type="entry name" value="HYDROXYPYRUVATE ISOMERASE"/>
    <property type="match status" value="1"/>
</dbReference>
<dbReference type="InterPro" id="IPR050312">
    <property type="entry name" value="IolE/XylAMocC-like"/>
</dbReference>
<evidence type="ECO:0000259" key="1">
    <source>
        <dbReference type="Pfam" id="PF01261"/>
    </source>
</evidence>
<comment type="caution">
    <text evidence="2">The sequence shown here is derived from an EMBL/GenBank/DDBJ whole genome shotgun (WGS) entry which is preliminary data.</text>
</comment>
<dbReference type="SUPFAM" id="SSF51658">
    <property type="entry name" value="Xylose isomerase-like"/>
    <property type="match status" value="1"/>
</dbReference>
<protein>
    <submittedName>
        <fullName evidence="2">Inosose dehydratase</fullName>
        <ecNumber evidence="2">4.2.1.44</ecNumber>
    </submittedName>
</protein>
<dbReference type="AlphaFoldDB" id="A0A1V5MKZ4"/>
<name>A0A1V5MKZ4_UNCT6</name>
<organism evidence="2">
    <name type="scientific">candidate division TA06 bacterium ADurb.Bin417</name>
    <dbReference type="NCBI Taxonomy" id="1852828"/>
    <lineage>
        <taxon>Bacteria</taxon>
        <taxon>Bacteria division TA06</taxon>
    </lineage>
</organism>
<dbReference type="GO" id="GO:0050114">
    <property type="term" value="F:myo-inosose-2 dehydratase activity"/>
    <property type="evidence" value="ECO:0007669"/>
    <property type="project" value="UniProtKB-EC"/>
</dbReference>
<dbReference type="EC" id="4.2.1.44" evidence="2"/>
<reference evidence="2" key="1">
    <citation type="submission" date="2017-02" db="EMBL/GenBank/DDBJ databases">
        <title>Delving into the versatile metabolic prowess of the omnipresent phylum Bacteroidetes.</title>
        <authorList>
            <person name="Nobu M.K."/>
            <person name="Mei R."/>
            <person name="Narihiro T."/>
            <person name="Kuroda K."/>
            <person name="Liu W.-T."/>
        </authorList>
    </citation>
    <scope>NUCLEOTIDE SEQUENCE</scope>
    <source>
        <strain evidence="2">ADurb.Bin417</strain>
    </source>
</reference>
<dbReference type="Gene3D" id="3.20.20.150">
    <property type="entry name" value="Divalent-metal-dependent TIM barrel enzymes"/>
    <property type="match status" value="1"/>
</dbReference>
<dbReference type="Pfam" id="PF01261">
    <property type="entry name" value="AP_endonuc_2"/>
    <property type="match status" value="1"/>
</dbReference>
<feature type="domain" description="Xylose isomerase-like TIM barrel" evidence="1">
    <location>
        <begin position="26"/>
        <end position="250"/>
    </location>
</feature>
<dbReference type="PANTHER" id="PTHR12110:SF41">
    <property type="entry name" value="INOSOSE DEHYDRATASE"/>
    <property type="match status" value="1"/>
</dbReference>
<proteinExistence type="predicted"/>
<evidence type="ECO:0000313" key="2">
    <source>
        <dbReference type="EMBL" id="OPZ93894.1"/>
    </source>
</evidence>
<dbReference type="InterPro" id="IPR013022">
    <property type="entry name" value="Xyl_isomerase-like_TIM-brl"/>
</dbReference>